<evidence type="ECO:0000256" key="1">
    <source>
        <dbReference type="SAM" id="MobiDB-lite"/>
    </source>
</evidence>
<feature type="transmembrane region" description="Helical" evidence="2">
    <location>
        <begin position="32"/>
        <end position="53"/>
    </location>
</feature>
<comment type="caution">
    <text evidence="3">The sequence shown here is derived from an EMBL/GenBank/DDBJ whole genome shotgun (WGS) entry which is preliminary data.</text>
</comment>
<keyword evidence="4" id="KW-1185">Reference proteome</keyword>
<keyword evidence="2" id="KW-1133">Transmembrane helix</keyword>
<dbReference type="RefSeq" id="WP_146428599.1">
    <property type="nucleotide sequence ID" value="NZ_SJPF01000001.1"/>
</dbReference>
<dbReference type="EMBL" id="SJPF01000001">
    <property type="protein sequence ID" value="TWT38334.1"/>
    <property type="molecule type" value="Genomic_DNA"/>
</dbReference>
<accession>A0A5C5VI64</accession>
<feature type="transmembrane region" description="Helical" evidence="2">
    <location>
        <begin position="91"/>
        <end position="113"/>
    </location>
</feature>
<gene>
    <name evidence="3" type="ORF">Enr8_00260</name>
</gene>
<reference evidence="3 4" key="1">
    <citation type="submission" date="2019-02" db="EMBL/GenBank/DDBJ databases">
        <title>Deep-cultivation of Planctomycetes and their phenomic and genomic characterization uncovers novel biology.</title>
        <authorList>
            <person name="Wiegand S."/>
            <person name="Jogler M."/>
            <person name="Boedeker C."/>
            <person name="Pinto D."/>
            <person name="Vollmers J."/>
            <person name="Rivas-Marin E."/>
            <person name="Kohn T."/>
            <person name="Peeters S.H."/>
            <person name="Heuer A."/>
            <person name="Rast P."/>
            <person name="Oberbeckmann S."/>
            <person name="Bunk B."/>
            <person name="Jeske O."/>
            <person name="Meyerdierks A."/>
            <person name="Storesund J.E."/>
            <person name="Kallscheuer N."/>
            <person name="Luecker S."/>
            <person name="Lage O.M."/>
            <person name="Pohl T."/>
            <person name="Merkel B.J."/>
            <person name="Hornburger P."/>
            <person name="Mueller R.-W."/>
            <person name="Bruemmer F."/>
            <person name="Labrenz M."/>
            <person name="Spormann A.M."/>
            <person name="Op Den Camp H."/>
            <person name="Overmann J."/>
            <person name="Amann R."/>
            <person name="Jetten M.S.M."/>
            <person name="Mascher T."/>
            <person name="Medema M.H."/>
            <person name="Devos D.P."/>
            <person name="Kaster A.-K."/>
            <person name="Ovreas L."/>
            <person name="Rohde M."/>
            <person name="Galperin M.Y."/>
            <person name="Jogler C."/>
        </authorList>
    </citation>
    <scope>NUCLEOTIDE SEQUENCE [LARGE SCALE GENOMIC DNA]</scope>
    <source>
        <strain evidence="3 4">Enr8</strain>
    </source>
</reference>
<name>A0A5C5VI64_9BACT</name>
<feature type="region of interest" description="Disordered" evidence="1">
    <location>
        <begin position="1"/>
        <end position="24"/>
    </location>
</feature>
<sequence length="172" mass="18712">MSLGEPSNPFRSPDDGDGGSTDAVSATPPSVALVYLFSALLTLFQLSVAVALAMQAQDRTQAIMLFPYLPLLLAVGLWFGGRAVWATARYYLAFATVSSALFAVASLSIGHLWPSAYAGVNTLLCGMLYWELGRSAARAYFGFICPRCGADRPRGIDILQIEVRCRECDYRW</sequence>
<evidence type="ECO:0000256" key="2">
    <source>
        <dbReference type="SAM" id="Phobius"/>
    </source>
</evidence>
<organism evidence="3 4">
    <name type="scientific">Blastopirellula retiformator</name>
    <dbReference type="NCBI Taxonomy" id="2527970"/>
    <lineage>
        <taxon>Bacteria</taxon>
        <taxon>Pseudomonadati</taxon>
        <taxon>Planctomycetota</taxon>
        <taxon>Planctomycetia</taxon>
        <taxon>Pirellulales</taxon>
        <taxon>Pirellulaceae</taxon>
        <taxon>Blastopirellula</taxon>
    </lineage>
</organism>
<protein>
    <submittedName>
        <fullName evidence="3">Uncharacterized protein</fullName>
    </submittedName>
</protein>
<dbReference type="AlphaFoldDB" id="A0A5C5VI64"/>
<evidence type="ECO:0000313" key="3">
    <source>
        <dbReference type="EMBL" id="TWT38334.1"/>
    </source>
</evidence>
<evidence type="ECO:0000313" key="4">
    <source>
        <dbReference type="Proteomes" id="UP000318878"/>
    </source>
</evidence>
<dbReference type="Proteomes" id="UP000318878">
    <property type="component" value="Unassembled WGS sequence"/>
</dbReference>
<feature type="transmembrane region" description="Helical" evidence="2">
    <location>
        <begin position="65"/>
        <end position="85"/>
    </location>
</feature>
<keyword evidence="2" id="KW-0472">Membrane</keyword>
<keyword evidence="2" id="KW-0812">Transmembrane</keyword>
<proteinExistence type="predicted"/>
<dbReference type="OrthoDB" id="5188825at2"/>